<keyword evidence="1" id="KW-0472">Membrane</keyword>
<keyword evidence="1" id="KW-1133">Transmembrane helix</keyword>
<dbReference type="EnsemblMetazoa" id="Aqu2.1.09757_001">
    <property type="protein sequence ID" value="Aqu2.1.09757_001"/>
    <property type="gene ID" value="Aqu2.1.09757"/>
</dbReference>
<evidence type="ECO:0000256" key="1">
    <source>
        <dbReference type="SAM" id="Phobius"/>
    </source>
</evidence>
<organism evidence="2">
    <name type="scientific">Amphimedon queenslandica</name>
    <name type="common">Sponge</name>
    <dbReference type="NCBI Taxonomy" id="400682"/>
    <lineage>
        <taxon>Eukaryota</taxon>
        <taxon>Metazoa</taxon>
        <taxon>Porifera</taxon>
        <taxon>Demospongiae</taxon>
        <taxon>Heteroscleromorpha</taxon>
        <taxon>Haplosclerida</taxon>
        <taxon>Niphatidae</taxon>
        <taxon>Amphimedon</taxon>
    </lineage>
</organism>
<dbReference type="AlphaFoldDB" id="A0A1X7T690"/>
<sequence length="131" mass="14378">QFTVQFTVKNCHEWNDAVLMNALKNQTKHSCKCSVDDVKFHDSDSSCSDNVLSFSSTMIYAAMDGSRTASDLVSILLYNLEKNKLLWINNMTALSIASPSDDDESSTTNIALLIGLFVAGFVASFVIVLPM</sequence>
<reference evidence="2" key="1">
    <citation type="submission" date="2017-05" db="UniProtKB">
        <authorList>
            <consortium name="EnsemblMetazoa"/>
        </authorList>
    </citation>
    <scope>IDENTIFICATION</scope>
</reference>
<keyword evidence="1" id="KW-0812">Transmembrane</keyword>
<feature type="transmembrane region" description="Helical" evidence="1">
    <location>
        <begin position="110"/>
        <end position="129"/>
    </location>
</feature>
<dbReference type="InParanoid" id="A0A1X7T690"/>
<evidence type="ECO:0000313" key="2">
    <source>
        <dbReference type="EnsemblMetazoa" id="Aqu2.1.09757_001"/>
    </source>
</evidence>
<accession>A0A1X7T690</accession>
<name>A0A1X7T690_AMPQE</name>
<proteinExistence type="predicted"/>
<protein>
    <submittedName>
        <fullName evidence="2">Uncharacterized protein</fullName>
    </submittedName>
</protein>